<dbReference type="InterPro" id="IPR000524">
    <property type="entry name" value="Tscrpt_reg_HTH_GntR"/>
</dbReference>
<keyword evidence="1" id="KW-0805">Transcription regulation</keyword>
<name>A0ABN0VUM8_9BACI</name>
<dbReference type="Gene3D" id="1.20.120.530">
    <property type="entry name" value="GntR ligand-binding domain-like"/>
    <property type="match status" value="1"/>
</dbReference>
<dbReference type="Pfam" id="PF07729">
    <property type="entry name" value="FCD"/>
    <property type="match status" value="1"/>
</dbReference>
<dbReference type="SUPFAM" id="SSF48008">
    <property type="entry name" value="GntR ligand-binding domain-like"/>
    <property type="match status" value="1"/>
</dbReference>
<dbReference type="EMBL" id="BAAADJ010000004">
    <property type="protein sequence ID" value="GAA0317673.1"/>
    <property type="molecule type" value="Genomic_DNA"/>
</dbReference>
<evidence type="ECO:0000313" key="5">
    <source>
        <dbReference type="EMBL" id="GAA0317673.1"/>
    </source>
</evidence>
<dbReference type="InterPro" id="IPR036390">
    <property type="entry name" value="WH_DNA-bd_sf"/>
</dbReference>
<dbReference type="Proteomes" id="UP001500782">
    <property type="component" value="Unassembled WGS sequence"/>
</dbReference>
<comment type="caution">
    <text evidence="5">The sequence shown here is derived from an EMBL/GenBank/DDBJ whole genome shotgun (WGS) entry which is preliminary data.</text>
</comment>
<dbReference type="PANTHER" id="PTHR43537">
    <property type="entry name" value="TRANSCRIPTIONAL REGULATOR, GNTR FAMILY"/>
    <property type="match status" value="1"/>
</dbReference>
<dbReference type="Pfam" id="PF00392">
    <property type="entry name" value="GntR"/>
    <property type="match status" value="1"/>
</dbReference>
<proteinExistence type="predicted"/>
<dbReference type="SUPFAM" id="SSF46785">
    <property type="entry name" value="Winged helix' DNA-binding domain"/>
    <property type="match status" value="1"/>
</dbReference>
<protein>
    <submittedName>
        <fullName evidence="5">GntR family transcriptional regulator</fullName>
    </submittedName>
</protein>
<dbReference type="PANTHER" id="PTHR43537:SF51">
    <property type="entry name" value="HTH-TYPE TRANSCRIPTIONAL REGULATOR LGOR-RELATED"/>
    <property type="match status" value="1"/>
</dbReference>
<dbReference type="InterPro" id="IPR008920">
    <property type="entry name" value="TF_FadR/GntR_C"/>
</dbReference>
<accession>A0ABN0VUM8</accession>
<evidence type="ECO:0000256" key="2">
    <source>
        <dbReference type="ARBA" id="ARBA00023125"/>
    </source>
</evidence>
<sequence length="211" mass="25493">MSQRQYLKDIAYEKIKYMVIQGEIKGPTVSENELVELLQMSRTPIREALQRLHNEDFLEVSPKRGIFLKEITVKETHDIMDMRLAIELYALERVEPFFREEHLAFLDEKIKEQEEYLSQNDIFKFIQLDLEYHALFLRVFDNEFFVKTLNNISDRLYQTAMIRFGRDISRAWDSIEDHKQINALLREEKFQEVRDLMEKHILKGKEQFFSH</sequence>
<dbReference type="PROSITE" id="PS50949">
    <property type="entry name" value="HTH_GNTR"/>
    <property type="match status" value="1"/>
</dbReference>
<dbReference type="Gene3D" id="1.10.10.10">
    <property type="entry name" value="Winged helix-like DNA-binding domain superfamily/Winged helix DNA-binding domain"/>
    <property type="match status" value="1"/>
</dbReference>
<organism evidence="5 6">
    <name type="scientific">Bacillus carboniphilus</name>
    <dbReference type="NCBI Taxonomy" id="86663"/>
    <lineage>
        <taxon>Bacteria</taxon>
        <taxon>Bacillati</taxon>
        <taxon>Bacillota</taxon>
        <taxon>Bacilli</taxon>
        <taxon>Bacillales</taxon>
        <taxon>Bacillaceae</taxon>
        <taxon>Bacillus</taxon>
    </lineage>
</organism>
<dbReference type="SMART" id="SM00345">
    <property type="entry name" value="HTH_GNTR"/>
    <property type="match status" value="1"/>
</dbReference>
<evidence type="ECO:0000256" key="3">
    <source>
        <dbReference type="ARBA" id="ARBA00023163"/>
    </source>
</evidence>
<evidence type="ECO:0000313" key="6">
    <source>
        <dbReference type="Proteomes" id="UP001500782"/>
    </source>
</evidence>
<reference evidence="5 6" key="1">
    <citation type="journal article" date="2019" name="Int. J. Syst. Evol. Microbiol.">
        <title>The Global Catalogue of Microorganisms (GCM) 10K type strain sequencing project: providing services to taxonomists for standard genome sequencing and annotation.</title>
        <authorList>
            <consortium name="The Broad Institute Genomics Platform"/>
            <consortium name="The Broad Institute Genome Sequencing Center for Infectious Disease"/>
            <person name="Wu L."/>
            <person name="Ma J."/>
        </authorList>
    </citation>
    <scope>NUCLEOTIDE SEQUENCE [LARGE SCALE GENOMIC DNA]</scope>
    <source>
        <strain evidence="5 6">JCM 9731</strain>
    </source>
</reference>
<dbReference type="InterPro" id="IPR036388">
    <property type="entry name" value="WH-like_DNA-bd_sf"/>
</dbReference>
<keyword evidence="2" id="KW-0238">DNA-binding</keyword>
<gene>
    <name evidence="5" type="ORF">GCM10008967_05290</name>
</gene>
<feature type="domain" description="HTH gntR-type" evidence="4">
    <location>
        <begin position="5"/>
        <end position="71"/>
    </location>
</feature>
<dbReference type="SMART" id="SM00895">
    <property type="entry name" value="FCD"/>
    <property type="match status" value="1"/>
</dbReference>
<dbReference type="InterPro" id="IPR011711">
    <property type="entry name" value="GntR_C"/>
</dbReference>
<keyword evidence="6" id="KW-1185">Reference proteome</keyword>
<dbReference type="RefSeq" id="WP_343796097.1">
    <property type="nucleotide sequence ID" value="NZ_BAAADJ010000004.1"/>
</dbReference>
<keyword evidence="3" id="KW-0804">Transcription</keyword>
<evidence type="ECO:0000259" key="4">
    <source>
        <dbReference type="PROSITE" id="PS50949"/>
    </source>
</evidence>
<evidence type="ECO:0000256" key="1">
    <source>
        <dbReference type="ARBA" id="ARBA00023015"/>
    </source>
</evidence>